<dbReference type="OrthoDB" id="9791274at2"/>
<keyword evidence="1" id="KW-0949">S-adenosyl-L-methionine</keyword>
<dbReference type="EC" id="2.1.1.266" evidence="1"/>
<feature type="binding site" evidence="1">
    <location>
        <position position="168"/>
    </location>
    <ligand>
        <name>S-adenosyl-L-methionine</name>
        <dbReference type="ChEBI" id="CHEBI:59789"/>
    </ligand>
</feature>
<comment type="function">
    <text evidence="1">Specifically methylates the adenine in position 2030 of 23S rRNA.</text>
</comment>
<dbReference type="RefSeq" id="WP_010343465.1">
    <property type="nucleotide sequence ID" value="NZ_CP132343.1"/>
</dbReference>
<organism evidence="2 3">
    <name type="scientific">Xanthomonas sacchari</name>
    <dbReference type="NCBI Taxonomy" id="56458"/>
    <lineage>
        <taxon>Bacteria</taxon>
        <taxon>Pseudomonadati</taxon>
        <taxon>Pseudomonadota</taxon>
        <taxon>Gammaproteobacteria</taxon>
        <taxon>Lysobacterales</taxon>
        <taxon>Lysobacteraceae</taxon>
        <taxon>Xanthomonas</taxon>
    </lineage>
</organism>
<feature type="binding site" evidence="1">
    <location>
        <position position="117"/>
    </location>
    <ligand>
        <name>S-adenosyl-L-methionine</name>
        <dbReference type="ChEBI" id="CHEBI:59789"/>
    </ligand>
</feature>
<dbReference type="Proteomes" id="UP000247346">
    <property type="component" value="Unassembled WGS sequence"/>
</dbReference>
<gene>
    <name evidence="1" type="primary">rlmJ</name>
    <name evidence="2" type="ORF">XsacCFBP4641_16760</name>
</gene>
<dbReference type="PANTHER" id="PTHR37426:SF1">
    <property type="entry name" value="RIBOSOMAL RNA LARGE SUBUNIT METHYLTRANSFERASE J"/>
    <property type="match status" value="1"/>
</dbReference>
<evidence type="ECO:0000256" key="1">
    <source>
        <dbReference type="HAMAP-Rule" id="MF_00934"/>
    </source>
</evidence>
<dbReference type="Gene3D" id="3.40.50.150">
    <property type="entry name" value="Vaccinia Virus protein VP39"/>
    <property type="match status" value="1"/>
</dbReference>
<reference evidence="2 3" key="1">
    <citation type="submission" date="2016-08" db="EMBL/GenBank/DDBJ databases">
        <authorList>
            <person name="Seilhamer J.J."/>
        </authorList>
    </citation>
    <scope>NUCLEOTIDE SEQUENCE [LARGE SCALE GENOMIC DNA]</scope>
    <source>
        <strain evidence="2 3">CFBP4641</strain>
    </source>
</reference>
<evidence type="ECO:0000313" key="3">
    <source>
        <dbReference type="Proteomes" id="UP000247346"/>
    </source>
</evidence>
<proteinExistence type="inferred from homology"/>
<name>A0A2P5Z0U2_9XANT</name>
<protein>
    <recommendedName>
        <fullName evidence="1">Ribosomal RNA large subunit methyltransferase J</fullName>
        <ecNumber evidence="1">2.1.1.266</ecNumber>
    </recommendedName>
    <alternativeName>
        <fullName evidence="1">23S rRNA (adenine(2030)-N6)-methyltransferase</fullName>
    </alternativeName>
    <alternativeName>
        <fullName evidence="1">23S rRNA m6A2030 methyltransferase</fullName>
    </alternativeName>
</protein>
<comment type="caution">
    <text evidence="2">The sequence shown here is derived from an EMBL/GenBank/DDBJ whole genome shotgun (WGS) entry which is preliminary data.</text>
</comment>
<dbReference type="GeneID" id="93878562"/>
<dbReference type="InterPro" id="IPR007473">
    <property type="entry name" value="RlmJ"/>
</dbReference>
<sequence length="285" mass="31320">MNYRHAFHAGNHADVLKHIVLLALLDAFKRKDSPFFVLDTHAGRGRYLFAANEARKTGEAVAGVLRLMGQPTLPEVVERYLRAVQADNPVGALVAYPGSPLLVAQALRTQDRLAACELQPEEAAELKALFAHDRRVQVHAGDGYAAIKAFLPPKSGANRIGRGLVLIDPPYEAQDAEYPLIVAALRETLSRWPQAVCAVWYPIKQRRSLQPFFRKAASLPVASALVAELQVRPDDSPLRLNGSGMLLLNPPWQFEQALAQALPPLKAHLGEAGASTRLEWLKREA</sequence>
<dbReference type="InterPro" id="IPR029063">
    <property type="entry name" value="SAM-dependent_MTases_sf"/>
</dbReference>
<dbReference type="AlphaFoldDB" id="A0A2P5Z0U2"/>
<feature type="binding site" evidence="1">
    <location>
        <position position="99"/>
    </location>
    <ligand>
        <name>S-adenosyl-L-methionine</name>
        <dbReference type="ChEBI" id="CHEBI:59789"/>
    </ligand>
</feature>
<dbReference type="Pfam" id="PF04378">
    <property type="entry name" value="RsmJ"/>
    <property type="match status" value="1"/>
</dbReference>
<dbReference type="HAMAP" id="MF_00934">
    <property type="entry name" value="23SrRNA_methyltr_J"/>
    <property type="match status" value="1"/>
</dbReference>
<dbReference type="GO" id="GO:0036307">
    <property type="term" value="F:23S rRNA (adenine(2030)-N(6))-methyltransferase activity"/>
    <property type="evidence" value="ECO:0007669"/>
    <property type="project" value="UniProtKB-UniRule"/>
</dbReference>
<keyword evidence="1" id="KW-0698">rRNA processing</keyword>
<dbReference type="EMBL" id="MDEK01000016">
    <property type="protein sequence ID" value="PPU80971.1"/>
    <property type="molecule type" value="Genomic_DNA"/>
</dbReference>
<dbReference type="SUPFAM" id="SSF53335">
    <property type="entry name" value="S-adenosyl-L-methionine-dependent methyltransferases"/>
    <property type="match status" value="1"/>
</dbReference>
<feature type="binding site" evidence="1">
    <location>
        <position position="41"/>
    </location>
    <ligand>
        <name>S-adenosyl-L-methionine</name>
        <dbReference type="ChEBI" id="CHEBI:59789"/>
    </ligand>
</feature>
<feature type="binding site" evidence="1">
    <location>
        <position position="18"/>
    </location>
    <ligand>
        <name>S-adenosyl-L-methionine</name>
        <dbReference type="ChEBI" id="CHEBI:59789"/>
    </ligand>
</feature>
<comment type="similarity">
    <text evidence="1">Belongs to the RlmJ family.</text>
</comment>
<keyword evidence="1 2" id="KW-0808">Transferase</keyword>
<feature type="active site" description="Proton acceptor" evidence="1">
    <location>
        <position position="168"/>
    </location>
</feature>
<evidence type="ECO:0000313" key="2">
    <source>
        <dbReference type="EMBL" id="PPU80971.1"/>
    </source>
</evidence>
<comment type="subunit">
    <text evidence="1">Monomer.</text>
</comment>
<dbReference type="GO" id="GO:0005829">
    <property type="term" value="C:cytosol"/>
    <property type="evidence" value="ECO:0007669"/>
    <property type="project" value="TreeGrafter"/>
</dbReference>
<keyword evidence="1" id="KW-0694">RNA-binding</keyword>
<dbReference type="GO" id="GO:0003723">
    <property type="term" value="F:RNA binding"/>
    <property type="evidence" value="ECO:0007669"/>
    <property type="project" value="UniProtKB-UniRule"/>
</dbReference>
<comment type="catalytic activity">
    <reaction evidence="1">
        <text>adenosine(2030) in 23S rRNA + S-adenosyl-L-methionine = N(6)-methyladenosine(2030) in 23S rRNA + S-adenosyl-L-homocysteine + H(+)</text>
        <dbReference type="Rhea" id="RHEA:43736"/>
        <dbReference type="Rhea" id="RHEA-COMP:10668"/>
        <dbReference type="Rhea" id="RHEA-COMP:10669"/>
        <dbReference type="ChEBI" id="CHEBI:15378"/>
        <dbReference type="ChEBI" id="CHEBI:57856"/>
        <dbReference type="ChEBI" id="CHEBI:59789"/>
        <dbReference type="ChEBI" id="CHEBI:74411"/>
        <dbReference type="ChEBI" id="CHEBI:74449"/>
        <dbReference type="EC" id="2.1.1.266"/>
    </reaction>
</comment>
<feature type="binding site" evidence="1">
    <location>
        <begin position="142"/>
        <end position="143"/>
    </location>
    <ligand>
        <name>S-adenosyl-L-methionine</name>
        <dbReference type="ChEBI" id="CHEBI:59789"/>
    </ligand>
</feature>
<dbReference type="PANTHER" id="PTHR37426">
    <property type="entry name" value="RIBOSOMAL RNA LARGE SUBUNIT METHYLTRANSFERASE J"/>
    <property type="match status" value="1"/>
</dbReference>
<accession>A0A2P5Z0U2</accession>
<keyword evidence="1 2" id="KW-0489">Methyltransferase</keyword>
<feature type="site" description="Interaction with substrate rRNA" evidence="1">
    <location>
        <position position="3"/>
    </location>
</feature>
<dbReference type="GO" id="GO:0070475">
    <property type="term" value="P:rRNA base methylation"/>
    <property type="evidence" value="ECO:0007669"/>
    <property type="project" value="UniProtKB-UniRule"/>
</dbReference>